<feature type="binding site" description="in other chain" evidence="6">
    <location>
        <begin position="135"/>
        <end position="143"/>
    </location>
    <ligand>
        <name>5-phospho-alpha-D-ribose 1-diphosphate</name>
        <dbReference type="ChEBI" id="CHEBI:58017"/>
        <note>ligand shared between dimeric partners</note>
    </ligand>
</feature>
<dbReference type="RefSeq" id="WP_184436837.1">
    <property type="nucleotide sequence ID" value="NZ_JACIGI010000031.1"/>
</dbReference>
<dbReference type="InterPro" id="IPR029057">
    <property type="entry name" value="PRTase-like"/>
</dbReference>
<dbReference type="HAMAP" id="MF_01208">
    <property type="entry name" value="PyrE"/>
    <property type="match status" value="1"/>
</dbReference>
<evidence type="ECO:0000256" key="5">
    <source>
        <dbReference type="ARBA" id="ARBA00022975"/>
    </source>
</evidence>
<keyword evidence="5 6" id="KW-0665">Pyrimidine biosynthesis</keyword>
<gene>
    <name evidence="6" type="primary">pyrE</name>
    <name evidence="8" type="ORF">GGD88_003010</name>
</gene>
<feature type="binding site" evidence="6">
    <location>
        <position position="115"/>
    </location>
    <ligand>
        <name>5-phospho-alpha-D-ribose 1-diphosphate</name>
        <dbReference type="ChEBI" id="CHEBI:58017"/>
        <note>ligand shared between dimeric partners</note>
    </ligand>
</feature>
<feature type="domain" description="Phosphoribosyltransferase" evidence="7">
    <location>
        <begin position="56"/>
        <end position="173"/>
    </location>
</feature>
<evidence type="ECO:0000256" key="6">
    <source>
        <dbReference type="HAMAP-Rule" id="MF_01208"/>
    </source>
</evidence>
<sequence>MVAVAFAETGTTYKPLERLRQIIAEKSLRKGRAFKLSSGKMTDYFFDMKPTMLDPEGASLIASLILDEIEKRGDIAAIGGLVLGAVPIVSVVAAHSNVRPRRVPGFFVRKEPKGHGTNQLIDGNLPIGAKVILVDDVTTTGGSVGKAVDAVREAGCKVEEVFTIVDRLEGAMQSLQERDVRLVPLLTRTDFE</sequence>
<dbReference type="GO" id="GO:0004588">
    <property type="term" value="F:orotate phosphoribosyltransferase activity"/>
    <property type="evidence" value="ECO:0007669"/>
    <property type="project" value="UniProtKB-UniRule"/>
</dbReference>
<reference evidence="8 9" key="1">
    <citation type="submission" date="2020-08" db="EMBL/GenBank/DDBJ databases">
        <title>Genome sequencing of Purple Non-Sulfur Bacteria from various extreme environments.</title>
        <authorList>
            <person name="Mayer M."/>
        </authorList>
    </citation>
    <scope>NUCLEOTIDE SEQUENCE [LARGE SCALE GENOMIC DNA]</scope>
    <source>
        <strain evidence="8 9">JA135</strain>
    </source>
</reference>
<evidence type="ECO:0000259" key="7">
    <source>
        <dbReference type="Pfam" id="PF00156"/>
    </source>
</evidence>
<dbReference type="Gene3D" id="3.40.50.2020">
    <property type="match status" value="1"/>
</dbReference>
<feature type="binding site" evidence="6">
    <location>
        <begin position="45"/>
        <end position="46"/>
    </location>
    <ligand>
        <name>orotate</name>
        <dbReference type="ChEBI" id="CHEBI:30839"/>
    </ligand>
</feature>
<dbReference type="InterPro" id="IPR004467">
    <property type="entry name" value="Or_phspho_trans_dom"/>
</dbReference>
<dbReference type="NCBIfam" id="TIGR00336">
    <property type="entry name" value="pyrE"/>
    <property type="match status" value="1"/>
</dbReference>
<dbReference type="EC" id="2.4.2.10" evidence="2 6"/>
<dbReference type="GO" id="GO:0000287">
    <property type="term" value="F:magnesium ion binding"/>
    <property type="evidence" value="ECO:0007669"/>
    <property type="project" value="UniProtKB-UniRule"/>
</dbReference>
<evidence type="ECO:0000313" key="8">
    <source>
        <dbReference type="EMBL" id="MBB4287265.1"/>
    </source>
</evidence>
<dbReference type="GO" id="GO:0019856">
    <property type="term" value="P:pyrimidine nucleobase biosynthetic process"/>
    <property type="evidence" value="ECO:0007669"/>
    <property type="project" value="TreeGrafter"/>
</dbReference>
<dbReference type="EMBL" id="JACIGI010000031">
    <property type="protein sequence ID" value="MBB4287265.1"/>
    <property type="molecule type" value="Genomic_DNA"/>
</dbReference>
<dbReference type="PANTHER" id="PTHR19278:SF9">
    <property type="entry name" value="URIDINE 5'-MONOPHOSPHATE SYNTHASE"/>
    <property type="match status" value="1"/>
</dbReference>
<dbReference type="UniPathway" id="UPA00070">
    <property type="reaction ID" value="UER00119"/>
</dbReference>
<dbReference type="Pfam" id="PF00156">
    <property type="entry name" value="Pribosyltran"/>
    <property type="match status" value="1"/>
</dbReference>
<dbReference type="PANTHER" id="PTHR19278">
    <property type="entry name" value="OROTATE PHOSPHORIBOSYLTRANSFERASE"/>
    <property type="match status" value="1"/>
</dbReference>
<feature type="binding site" description="in other chain" evidence="6">
    <location>
        <position position="110"/>
    </location>
    <ligand>
        <name>5-phospho-alpha-D-ribose 1-diphosphate</name>
        <dbReference type="ChEBI" id="CHEBI:58017"/>
        <note>ligand shared between dimeric partners</note>
    </ligand>
</feature>
<feature type="binding site" evidence="6">
    <location>
        <position position="139"/>
    </location>
    <ligand>
        <name>orotate</name>
        <dbReference type="ChEBI" id="CHEBI:30839"/>
    </ligand>
</feature>
<evidence type="ECO:0000256" key="4">
    <source>
        <dbReference type="ARBA" id="ARBA00022679"/>
    </source>
</evidence>
<feature type="binding site" evidence="6">
    <location>
        <position position="113"/>
    </location>
    <ligand>
        <name>5-phospho-alpha-D-ribose 1-diphosphate</name>
        <dbReference type="ChEBI" id="CHEBI:58017"/>
        <note>ligand shared between dimeric partners</note>
    </ligand>
</feature>
<dbReference type="InterPro" id="IPR000836">
    <property type="entry name" value="PRTase_dom"/>
</dbReference>
<evidence type="ECO:0000313" key="9">
    <source>
        <dbReference type="Proteomes" id="UP000555728"/>
    </source>
</evidence>
<keyword evidence="6" id="KW-0460">Magnesium</keyword>
<name>A0A7W6WLN1_9PROT</name>
<comment type="similarity">
    <text evidence="6">Belongs to the purine/pyrimidine phosphoribosyltransferase family. PyrE subfamily.</text>
</comment>
<dbReference type="GO" id="GO:0044205">
    <property type="term" value="P:'de novo' UMP biosynthetic process"/>
    <property type="evidence" value="ECO:0007669"/>
    <property type="project" value="UniProtKB-UniRule"/>
</dbReference>
<comment type="function">
    <text evidence="6">Catalyzes the transfer of a ribosyl phosphate group from 5-phosphoribose 1-diphosphate to orotate, leading to the formation of orotidine monophosphate (OMP).</text>
</comment>
<keyword evidence="4 6" id="KW-0808">Transferase</keyword>
<dbReference type="CDD" id="cd06223">
    <property type="entry name" value="PRTases_typeI"/>
    <property type="match status" value="1"/>
</dbReference>
<comment type="catalytic activity">
    <reaction evidence="6">
        <text>orotidine 5'-phosphate + diphosphate = orotate + 5-phospho-alpha-D-ribose 1-diphosphate</text>
        <dbReference type="Rhea" id="RHEA:10380"/>
        <dbReference type="ChEBI" id="CHEBI:30839"/>
        <dbReference type="ChEBI" id="CHEBI:33019"/>
        <dbReference type="ChEBI" id="CHEBI:57538"/>
        <dbReference type="ChEBI" id="CHEBI:58017"/>
        <dbReference type="EC" id="2.4.2.10"/>
    </reaction>
</comment>
<feature type="binding site" evidence="6">
    <location>
        <position position="109"/>
    </location>
    <ligand>
        <name>5-phospho-alpha-D-ribose 1-diphosphate</name>
        <dbReference type="ChEBI" id="CHEBI:58017"/>
        <note>ligand shared between dimeric partners</note>
    </ligand>
</feature>
<comment type="pathway">
    <text evidence="1 6">Pyrimidine metabolism; UMP biosynthesis via de novo pathway; UMP from orotate: step 1/2.</text>
</comment>
<comment type="cofactor">
    <cofactor evidence="6">
        <name>Mg(2+)</name>
        <dbReference type="ChEBI" id="CHEBI:18420"/>
    </cofactor>
</comment>
<evidence type="ECO:0000256" key="2">
    <source>
        <dbReference type="ARBA" id="ARBA00011971"/>
    </source>
</evidence>
<comment type="subunit">
    <text evidence="6">Homodimer.</text>
</comment>
<keyword evidence="9" id="KW-1185">Reference proteome</keyword>
<keyword evidence="3 6" id="KW-0328">Glycosyltransferase</keyword>
<comment type="caution">
    <text evidence="6">Lacks conserved residue(s) required for the propagation of feature annotation.</text>
</comment>
<evidence type="ECO:0000256" key="3">
    <source>
        <dbReference type="ARBA" id="ARBA00022676"/>
    </source>
</evidence>
<accession>A0A7W6WLN1</accession>
<organism evidence="8 9">
    <name type="scientific">Roseospira goensis</name>
    <dbReference type="NCBI Taxonomy" id="391922"/>
    <lineage>
        <taxon>Bacteria</taxon>
        <taxon>Pseudomonadati</taxon>
        <taxon>Pseudomonadota</taxon>
        <taxon>Alphaproteobacteria</taxon>
        <taxon>Rhodospirillales</taxon>
        <taxon>Rhodospirillaceae</taxon>
        <taxon>Roseospira</taxon>
    </lineage>
</organism>
<feature type="binding site" evidence="6">
    <location>
        <position position="167"/>
    </location>
    <ligand>
        <name>orotate</name>
        <dbReference type="ChEBI" id="CHEBI:30839"/>
    </ligand>
</feature>
<proteinExistence type="inferred from homology"/>
<protein>
    <recommendedName>
        <fullName evidence="2 6">Orotate phosphoribosyltransferase</fullName>
        <shortName evidence="6">OPRT</shortName>
        <shortName evidence="6">OPRTase</shortName>
        <ecNumber evidence="2 6">2.4.2.10</ecNumber>
    </recommendedName>
</protein>
<evidence type="ECO:0000256" key="1">
    <source>
        <dbReference type="ARBA" id="ARBA00004889"/>
    </source>
</evidence>
<comment type="caution">
    <text evidence="8">The sequence shown here is derived from an EMBL/GenBank/DDBJ whole genome shotgun (WGS) entry which is preliminary data.</text>
</comment>
<dbReference type="InterPro" id="IPR023031">
    <property type="entry name" value="OPRT"/>
</dbReference>
<dbReference type="SUPFAM" id="SSF53271">
    <property type="entry name" value="PRTase-like"/>
    <property type="match status" value="1"/>
</dbReference>
<dbReference type="AlphaFoldDB" id="A0A7W6WLN1"/>
<dbReference type="Proteomes" id="UP000555728">
    <property type="component" value="Unassembled WGS sequence"/>
</dbReference>